<feature type="chain" id="PRO_5046390193" description="Glucodextranase-like C-terminal domain-containing protein" evidence="1">
    <location>
        <begin position="23"/>
        <end position="341"/>
    </location>
</feature>
<accession>A0ABT5SV37</accession>
<protein>
    <recommendedName>
        <fullName evidence="4">Glucodextranase-like C-terminal domain-containing protein</fullName>
    </recommendedName>
</protein>
<dbReference type="Proteomes" id="UP001300763">
    <property type="component" value="Unassembled WGS sequence"/>
</dbReference>
<feature type="signal peptide" evidence="1">
    <location>
        <begin position="1"/>
        <end position="22"/>
    </location>
</feature>
<keyword evidence="1" id="KW-0732">Signal</keyword>
<evidence type="ECO:0000313" key="2">
    <source>
        <dbReference type="EMBL" id="MDD7966712.1"/>
    </source>
</evidence>
<dbReference type="RefSeq" id="WP_274201244.1">
    <property type="nucleotide sequence ID" value="NZ_JAQZAO010000006.1"/>
</dbReference>
<name>A0ABT5SV37_9PSEU</name>
<gene>
    <name evidence="2" type="ORF">PGB27_15365</name>
</gene>
<evidence type="ECO:0000256" key="1">
    <source>
        <dbReference type="SAM" id="SignalP"/>
    </source>
</evidence>
<organism evidence="2 3">
    <name type="scientific">Actinomycetospora lemnae</name>
    <dbReference type="NCBI Taxonomy" id="3019891"/>
    <lineage>
        <taxon>Bacteria</taxon>
        <taxon>Bacillati</taxon>
        <taxon>Actinomycetota</taxon>
        <taxon>Actinomycetes</taxon>
        <taxon>Pseudonocardiales</taxon>
        <taxon>Pseudonocardiaceae</taxon>
        <taxon>Actinomycetospora</taxon>
    </lineage>
</organism>
<sequence length="341" mass="35372">MTVVLLVTVLLGVGGLAGPAAVADDRDGGAAGDVGDVRAVGDVYAQPFAWDSPWNLPLARSAAYERFDTRAKRVYLDIEDISVDPAFPVRDLDADGTDVRVHVDPDLTADGSWNHCSTFLVDSPDRRTVVQGQPLRLSRGGDPSYRYAWDPLPLTGPGLLGCHGGSNLSGIGGTVRVGEMSAPGPLRHALKISLNCELSCSSTDGGFRWPASKADSGFEEVYRGSNPQVKMGSLMALPPSVDPARFERPDVRKIAVALRDYGAYVVDKTGGPSTNSLSVQAGAQDELPGVGSDEMVELFRSLAVVTTSAPGTPGGGPLGGPRRAACAGPFADGTGGAPPGC</sequence>
<evidence type="ECO:0000313" key="3">
    <source>
        <dbReference type="Proteomes" id="UP001300763"/>
    </source>
</evidence>
<keyword evidence="3" id="KW-1185">Reference proteome</keyword>
<reference evidence="2 3" key="1">
    <citation type="submission" date="2023-02" db="EMBL/GenBank/DDBJ databases">
        <title>Genome sequencing required for Actinomycetospora new species description.</title>
        <authorList>
            <person name="Saimee Y."/>
            <person name="Duangmal K."/>
        </authorList>
    </citation>
    <scope>NUCLEOTIDE SEQUENCE [LARGE SCALE GENOMIC DNA]</scope>
    <source>
        <strain evidence="2 3">DW7H6</strain>
    </source>
</reference>
<evidence type="ECO:0008006" key="4">
    <source>
        <dbReference type="Google" id="ProtNLM"/>
    </source>
</evidence>
<comment type="caution">
    <text evidence="2">The sequence shown here is derived from an EMBL/GenBank/DDBJ whole genome shotgun (WGS) entry which is preliminary data.</text>
</comment>
<proteinExistence type="predicted"/>
<dbReference type="EMBL" id="JAQZAO010000006">
    <property type="protein sequence ID" value="MDD7966712.1"/>
    <property type="molecule type" value="Genomic_DNA"/>
</dbReference>